<dbReference type="Proteomes" id="UP001056120">
    <property type="component" value="Linkage Group LG16"/>
</dbReference>
<accession>A0ACB9FT53</accession>
<reference evidence="1 2" key="2">
    <citation type="journal article" date="2022" name="Mol. Ecol. Resour.">
        <title>The genomes of chicory, endive, great burdock and yacon provide insights into Asteraceae paleo-polyploidization history and plant inulin production.</title>
        <authorList>
            <person name="Fan W."/>
            <person name="Wang S."/>
            <person name="Wang H."/>
            <person name="Wang A."/>
            <person name="Jiang F."/>
            <person name="Liu H."/>
            <person name="Zhao H."/>
            <person name="Xu D."/>
            <person name="Zhang Y."/>
        </authorList>
    </citation>
    <scope>NUCLEOTIDE SEQUENCE [LARGE SCALE GENOMIC DNA]</scope>
    <source>
        <strain evidence="2">cv. Yunnan</strain>
        <tissue evidence="1">Leaves</tissue>
    </source>
</reference>
<name>A0ACB9FT53_9ASTR</name>
<keyword evidence="2" id="KW-1185">Reference proteome</keyword>
<organism evidence="1 2">
    <name type="scientific">Smallanthus sonchifolius</name>
    <dbReference type="NCBI Taxonomy" id="185202"/>
    <lineage>
        <taxon>Eukaryota</taxon>
        <taxon>Viridiplantae</taxon>
        <taxon>Streptophyta</taxon>
        <taxon>Embryophyta</taxon>
        <taxon>Tracheophyta</taxon>
        <taxon>Spermatophyta</taxon>
        <taxon>Magnoliopsida</taxon>
        <taxon>eudicotyledons</taxon>
        <taxon>Gunneridae</taxon>
        <taxon>Pentapetalae</taxon>
        <taxon>asterids</taxon>
        <taxon>campanulids</taxon>
        <taxon>Asterales</taxon>
        <taxon>Asteraceae</taxon>
        <taxon>Asteroideae</taxon>
        <taxon>Heliantheae alliance</taxon>
        <taxon>Millerieae</taxon>
        <taxon>Smallanthus</taxon>
    </lineage>
</organism>
<sequence>MVARLLANSESQNQLAEKQNRYMEERGLPSNTEPNPNAHVKAITLRSGRDTGPDPQVPVDESSEEEVVIEIPDETPPRGKSASTSRPREPVRDYTPAIPYPGRLKKQKMEEQYGKFLGLFKQLHINLPFVEALAQMPKYARFLKDILTNKRKLEELSQVTLNEECSALILNKLPEKKRDPGSFTIPCLIGSLSVSNALADLGASINLMPYAVFAKLELGEPTPTRMSIQLSDRSVKYPRGIVENMLVKVDRFVFPVDFVILDMDEDKNVPIILGRPFLATAKALIDVYSGRLTLRVDEEEVTFDVGRSMQHTQNQDDSLYFVEVVYSCVSDHLQDTAEEESRDTQIVGGRHLIQLCSAVFAMVDRESEPIEWPSIEDPPPVELKELPSHLEYAFLDGESRLPVIIASDLTSDEKERLLEVLKQHKQAIAWRIMDIKGINPSFCTHKILMEDDYKPAVQHQRRLNPNMQEVVKKEVIKFLDAGLIYPISDSPWVSPVQVVPKKGGMTFITNERNELIPTRTVTGWRVCIDYRKLNDATRKDHFPLPFIDQMLERLAGKMFYCFLDGFSGYFQIPIAPEDQEKTTFTCPYDTFAYRWMPFGLYNAPATFQRCMVAIFHDMIEDFMEVFMDDFFVFGSSFDHCLENLERMLARCKEANLVLNWEKCHFMVKEGIVLGHKVSRAGIEVDRAKIDTISKLPPPTSVKSIRSFLGHAGFYMRFIKDFSKIARPMTQLLEKEAQFVFSDECLSAFDLLKEKLVNAPIMVAPDWKLPFEIMCDTSDFAVGAVLGQRREKQFHLIYYASKTLNDAQEHYTTTEKELLAVVFAFDKFRSYLVLSKTIVFTDHAALRHLFSKQDAKPRLIRWVLLLQEFDIEIRDKKGAENVAADHLSRLECSASSELVGSSINDNFPHEFLIHIQTQDEECPWFVDFANFLASGIVIKGLMHQQKRKFFADVKHYLWEDPYLFRFGADQIMRRCVFGDEARQVFRHCHAGPIGGHHGATLTAKKVFDAGFFLPTIFRDAHEMIRACDAC</sequence>
<protein>
    <submittedName>
        <fullName evidence="1">Uncharacterized protein</fullName>
    </submittedName>
</protein>
<evidence type="ECO:0000313" key="1">
    <source>
        <dbReference type="EMBL" id="KAI3773936.1"/>
    </source>
</evidence>
<gene>
    <name evidence="1" type="ORF">L1987_48475</name>
</gene>
<proteinExistence type="predicted"/>
<comment type="caution">
    <text evidence="1">The sequence shown here is derived from an EMBL/GenBank/DDBJ whole genome shotgun (WGS) entry which is preliminary data.</text>
</comment>
<evidence type="ECO:0000313" key="2">
    <source>
        <dbReference type="Proteomes" id="UP001056120"/>
    </source>
</evidence>
<dbReference type="EMBL" id="CM042033">
    <property type="protein sequence ID" value="KAI3773936.1"/>
    <property type="molecule type" value="Genomic_DNA"/>
</dbReference>
<reference evidence="2" key="1">
    <citation type="journal article" date="2022" name="Mol. Ecol. Resour.">
        <title>The genomes of chicory, endive, great burdock and yacon provide insights into Asteraceae palaeo-polyploidization history and plant inulin production.</title>
        <authorList>
            <person name="Fan W."/>
            <person name="Wang S."/>
            <person name="Wang H."/>
            <person name="Wang A."/>
            <person name="Jiang F."/>
            <person name="Liu H."/>
            <person name="Zhao H."/>
            <person name="Xu D."/>
            <person name="Zhang Y."/>
        </authorList>
    </citation>
    <scope>NUCLEOTIDE SEQUENCE [LARGE SCALE GENOMIC DNA]</scope>
    <source>
        <strain evidence="2">cv. Yunnan</strain>
    </source>
</reference>